<keyword evidence="3" id="KW-1185">Reference proteome</keyword>
<protein>
    <submittedName>
        <fullName evidence="2">Uncharacterized protein</fullName>
    </submittedName>
</protein>
<dbReference type="Proteomes" id="UP001302745">
    <property type="component" value="Unassembled WGS sequence"/>
</dbReference>
<feature type="compositionally biased region" description="Low complexity" evidence="1">
    <location>
        <begin position="36"/>
        <end position="50"/>
    </location>
</feature>
<comment type="caution">
    <text evidence="2">The sequence shown here is derived from an EMBL/GenBank/DDBJ whole genome shotgun (WGS) entry which is preliminary data.</text>
</comment>
<reference evidence="2" key="2">
    <citation type="submission" date="2023-05" db="EMBL/GenBank/DDBJ databases">
        <authorList>
            <consortium name="Lawrence Berkeley National Laboratory"/>
            <person name="Steindorff A."/>
            <person name="Hensen N."/>
            <person name="Bonometti L."/>
            <person name="Westerberg I."/>
            <person name="Brannstrom I.O."/>
            <person name="Guillou S."/>
            <person name="Cros-Aarteil S."/>
            <person name="Calhoun S."/>
            <person name="Haridas S."/>
            <person name="Kuo A."/>
            <person name="Mondo S."/>
            <person name="Pangilinan J."/>
            <person name="Riley R."/>
            <person name="Labutti K."/>
            <person name="Andreopoulos B."/>
            <person name="Lipzen A."/>
            <person name="Chen C."/>
            <person name="Yanf M."/>
            <person name="Daum C."/>
            <person name="Ng V."/>
            <person name="Clum A."/>
            <person name="Ohm R."/>
            <person name="Martin F."/>
            <person name="Silar P."/>
            <person name="Natvig D."/>
            <person name="Lalanne C."/>
            <person name="Gautier V."/>
            <person name="Ament-Velasquez S.L."/>
            <person name="Kruys A."/>
            <person name="Hutchinson M.I."/>
            <person name="Powell A.J."/>
            <person name="Barry K."/>
            <person name="Miller A.N."/>
            <person name="Grigoriev I.V."/>
            <person name="Debuchy R."/>
            <person name="Gladieux P."/>
            <person name="Thoren M.H."/>
            <person name="Johannesson H."/>
        </authorList>
    </citation>
    <scope>NUCLEOTIDE SEQUENCE</scope>
    <source>
        <strain evidence="2">CBS 538.74</strain>
    </source>
</reference>
<organism evidence="2 3">
    <name type="scientific">Chaetomidium leptoderma</name>
    <dbReference type="NCBI Taxonomy" id="669021"/>
    <lineage>
        <taxon>Eukaryota</taxon>
        <taxon>Fungi</taxon>
        <taxon>Dikarya</taxon>
        <taxon>Ascomycota</taxon>
        <taxon>Pezizomycotina</taxon>
        <taxon>Sordariomycetes</taxon>
        <taxon>Sordariomycetidae</taxon>
        <taxon>Sordariales</taxon>
        <taxon>Chaetomiaceae</taxon>
        <taxon>Chaetomidium</taxon>
    </lineage>
</organism>
<gene>
    <name evidence="2" type="ORF">C8A00DRAFT_37004</name>
</gene>
<feature type="compositionally biased region" description="Basic and acidic residues" evidence="1">
    <location>
        <begin position="77"/>
        <end position="98"/>
    </location>
</feature>
<accession>A0AAN6VFA6</accession>
<reference evidence="2" key="1">
    <citation type="journal article" date="2023" name="Mol. Phylogenet. Evol.">
        <title>Genome-scale phylogeny and comparative genomics of the fungal order Sordariales.</title>
        <authorList>
            <person name="Hensen N."/>
            <person name="Bonometti L."/>
            <person name="Westerberg I."/>
            <person name="Brannstrom I.O."/>
            <person name="Guillou S."/>
            <person name="Cros-Aarteil S."/>
            <person name="Calhoun S."/>
            <person name="Haridas S."/>
            <person name="Kuo A."/>
            <person name="Mondo S."/>
            <person name="Pangilinan J."/>
            <person name="Riley R."/>
            <person name="LaButti K."/>
            <person name="Andreopoulos B."/>
            <person name="Lipzen A."/>
            <person name="Chen C."/>
            <person name="Yan M."/>
            <person name="Daum C."/>
            <person name="Ng V."/>
            <person name="Clum A."/>
            <person name="Steindorff A."/>
            <person name="Ohm R.A."/>
            <person name="Martin F."/>
            <person name="Silar P."/>
            <person name="Natvig D.O."/>
            <person name="Lalanne C."/>
            <person name="Gautier V."/>
            <person name="Ament-Velasquez S.L."/>
            <person name="Kruys A."/>
            <person name="Hutchinson M.I."/>
            <person name="Powell A.J."/>
            <person name="Barry K."/>
            <person name="Miller A.N."/>
            <person name="Grigoriev I.V."/>
            <person name="Debuchy R."/>
            <person name="Gladieux P."/>
            <person name="Hiltunen Thoren M."/>
            <person name="Johannesson H."/>
        </authorList>
    </citation>
    <scope>NUCLEOTIDE SEQUENCE</scope>
    <source>
        <strain evidence="2">CBS 538.74</strain>
    </source>
</reference>
<dbReference type="AlphaFoldDB" id="A0AAN6VFA6"/>
<evidence type="ECO:0000313" key="3">
    <source>
        <dbReference type="Proteomes" id="UP001302745"/>
    </source>
</evidence>
<name>A0AAN6VFA6_9PEZI</name>
<feature type="compositionally biased region" description="Low complexity" evidence="1">
    <location>
        <begin position="156"/>
        <end position="186"/>
    </location>
</feature>
<dbReference type="EMBL" id="MU857074">
    <property type="protein sequence ID" value="KAK4150407.1"/>
    <property type="molecule type" value="Genomic_DNA"/>
</dbReference>
<sequence length="224" mass="24186">MPPMPSDLRGVLRPDSDGSEVYHSPSTHRRRRETDPAAAAAAASASALALAEEEDRRRRGERSRDNSQNPPVSVRVRVHDDRDRNITLRTLTDDEARREQRRRRNDSTPLSPRFVQPVPRGISCENESVAPLSPPDPAFARRAGGKDSAYYSSGTPQAGPSGAVPAAGASMSSLESPGGLLSPGGSHATFTSGPLNDAAAADRRRRRRLERRDGSRQATAVDFS</sequence>
<proteinExistence type="predicted"/>
<feature type="compositionally biased region" description="Basic and acidic residues" evidence="1">
    <location>
        <begin position="54"/>
        <end position="65"/>
    </location>
</feature>
<feature type="region of interest" description="Disordered" evidence="1">
    <location>
        <begin position="1"/>
        <end position="224"/>
    </location>
</feature>
<evidence type="ECO:0000313" key="2">
    <source>
        <dbReference type="EMBL" id="KAK4150407.1"/>
    </source>
</evidence>
<evidence type="ECO:0000256" key="1">
    <source>
        <dbReference type="SAM" id="MobiDB-lite"/>
    </source>
</evidence>